<protein>
    <submittedName>
        <fullName evidence="1">Uncharacterized protein</fullName>
    </submittedName>
</protein>
<proteinExistence type="predicted"/>
<organism evidence="1 2">
    <name type="scientific">Kocuria oceani</name>
    <dbReference type="NCBI Taxonomy" id="988827"/>
    <lineage>
        <taxon>Bacteria</taxon>
        <taxon>Bacillati</taxon>
        <taxon>Actinomycetota</taxon>
        <taxon>Actinomycetes</taxon>
        <taxon>Micrococcales</taxon>
        <taxon>Micrococcaceae</taxon>
        <taxon>Kocuria</taxon>
    </lineage>
</organism>
<dbReference type="EMBL" id="JBHSIW010000011">
    <property type="protein sequence ID" value="MFC4903795.1"/>
    <property type="molecule type" value="Genomic_DNA"/>
</dbReference>
<evidence type="ECO:0000313" key="2">
    <source>
        <dbReference type="Proteomes" id="UP001595797"/>
    </source>
</evidence>
<reference evidence="2" key="1">
    <citation type="journal article" date="2019" name="Int. J. Syst. Evol. Microbiol.">
        <title>The Global Catalogue of Microorganisms (GCM) 10K type strain sequencing project: providing services to taxonomists for standard genome sequencing and annotation.</title>
        <authorList>
            <consortium name="The Broad Institute Genomics Platform"/>
            <consortium name="The Broad Institute Genome Sequencing Center for Infectious Disease"/>
            <person name="Wu L."/>
            <person name="Ma J."/>
        </authorList>
    </citation>
    <scope>NUCLEOTIDE SEQUENCE [LARGE SCALE GENOMIC DNA]</scope>
    <source>
        <strain evidence="2">CGMCC 4.6946</strain>
    </source>
</reference>
<gene>
    <name evidence="1" type="ORF">ACFPCS_09495</name>
</gene>
<evidence type="ECO:0000313" key="1">
    <source>
        <dbReference type="EMBL" id="MFC4903795.1"/>
    </source>
</evidence>
<sequence length="95" mass="10825">MTAQSKRGEAARAKRAQCVEARRQARIEDVEFLLQFEGNAQAVVKRAGFTNTESAQRYLDRVGRHDLARRIRALAEPCDPWEGSHISAMERRWAA</sequence>
<keyword evidence="2" id="KW-1185">Reference proteome</keyword>
<comment type="caution">
    <text evidence="1">The sequence shown here is derived from an EMBL/GenBank/DDBJ whole genome shotgun (WGS) entry which is preliminary data.</text>
</comment>
<dbReference type="RefSeq" id="WP_277551096.1">
    <property type="nucleotide sequence ID" value="NZ_JARAMH010000007.1"/>
</dbReference>
<accession>A0ABV9TK77</accession>
<name>A0ABV9TK77_9MICC</name>
<dbReference type="Proteomes" id="UP001595797">
    <property type="component" value="Unassembled WGS sequence"/>
</dbReference>